<evidence type="ECO:0000313" key="3">
    <source>
        <dbReference type="Proteomes" id="UP000034588"/>
    </source>
</evidence>
<gene>
    <name evidence="2" type="ORF">UY48_C0051G0010</name>
</gene>
<dbReference type="AlphaFoldDB" id="A0A0G1VTR0"/>
<evidence type="ECO:0000313" key="2">
    <source>
        <dbReference type="EMBL" id="KKW09893.1"/>
    </source>
</evidence>
<name>A0A0G1VTR0_9BACT</name>
<dbReference type="InterPro" id="IPR029044">
    <property type="entry name" value="Nucleotide-diphossugar_trans"/>
</dbReference>
<sequence length="287" mass="32399">MIGLSVLIPARGEEFLGRTIQDLLENIQGDTEIIAVLDGYLPDPPLPTSDKVMVIYNPVSVGQRAAANQAAKLAKGKYVMKVDAHCAFDKGLDVKMIEAFGETGDNVTIIPVMRNLHAFDWVCAEGHRRYQGLSGPCETCGKPTVKDVVWIPKTSPATHSFRFDKTMHFQYYSEYSKRPEVQKGIEINGVYNKDLRETMSIQGSCFMLTKEKWFELDICSEHFHSWGQQGVEVACKTWLSGGRVIVNMKTWYAHMFRTKGGDFGFPYSNPQDKVNENRELSRGEIIF</sequence>
<accession>A0A0G1VTR0</accession>
<reference evidence="2 3" key="1">
    <citation type="journal article" date="2015" name="Nature">
        <title>rRNA introns, odd ribosomes, and small enigmatic genomes across a large radiation of phyla.</title>
        <authorList>
            <person name="Brown C.T."/>
            <person name="Hug L.A."/>
            <person name="Thomas B.C."/>
            <person name="Sharon I."/>
            <person name="Castelle C.J."/>
            <person name="Singh A."/>
            <person name="Wilkins M.J."/>
            <person name="Williams K.H."/>
            <person name="Banfield J.F."/>
        </authorList>
    </citation>
    <scope>NUCLEOTIDE SEQUENCE [LARGE SCALE GENOMIC DNA]</scope>
</reference>
<dbReference type="Gene3D" id="3.90.550.10">
    <property type="entry name" value="Spore Coat Polysaccharide Biosynthesis Protein SpsA, Chain A"/>
    <property type="match status" value="1"/>
</dbReference>
<feature type="domain" description="Glycosyltransferase 2-like" evidence="1">
    <location>
        <begin position="5"/>
        <end position="113"/>
    </location>
</feature>
<proteinExistence type="predicted"/>
<organism evidence="2 3">
    <name type="scientific">Candidatus Gottesmanbacteria bacterium GW2011_GWB1_49_7</name>
    <dbReference type="NCBI Taxonomy" id="1618448"/>
    <lineage>
        <taxon>Bacteria</taxon>
        <taxon>Candidatus Gottesmaniibacteriota</taxon>
    </lineage>
</organism>
<dbReference type="Pfam" id="PF00535">
    <property type="entry name" value="Glycos_transf_2"/>
    <property type="match status" value="1"/>
</dbReference>
<dbReference type="Proteomes" id="UP000034588">
    <property type="component" value="Unassembled WGS sequence"/>
</dbReference>
<dbReference type="SUPFAM" id="SSF53448">
    <property type="entry name" value="Nucleotide-diphospho-sugar transferases"/>
    <property type="match status" value="1"/>
</dbReference>
<evidence type="ECO:0000259" key="1">
    <source>
        <dbReference type="Pfam" id="PF00535"/>
    </source>
</evidence>
<comment type="caution">
    <text evidence="2">The sequence shown here is derived from an EMBL/GenBank/DDBJ whole genome shotgun (WGS) entry which is preliminary data.</text>
</comment>
<dbReference type="EMBL" id="LCQD01000051">
    <property type="protein sequence ID" value="KKW09893.1"/>
    <property type="molecule type" value="Genomic_DNA"/>
</dbReference>
<protein>
    <recommendedName>
        <fullName evidence="1">Glycosyltransferase 2-like domain-containing protein</fullName>
    </recommendedName>
</protein>
<dbReference type="InterPro" id="IPR001173">
    <property type="entry name" value="Glyco_trans_2-like"/>
</dbReference>